<dbReference type="Pfam" id="PF00005">
    <property type="entry name" value="ABC_tran"/>
    <property type="match status" value="1"/>
</dbReference>
<name>A0A8E0IET5_LACPA</name>
<dbReference type="InterPro" id="IPR003439">
    <property type="entry name" value="ABC_transporter-like_ATP-bd"/>
</dbReference>
<protein>
    <recommendedName>
        <fullName evidence="5">ABC-type quaternary amine transporter</fullName>
        <ecNumber evidence="5">7.6.2.9</ecNumber>
    </recommendedName>
</protein>
<dbReference type="GO" id="GO:0016887">
    <property type="term" value="F:ATP hydrolysis activity"/>
    <property type="evidence" value="ECO:0007669"/>
    <property type="project" value="InterPro"/>
</dbReference>
<keyword evidence="2" id="KW-0813">Transport</keyword>
<feature type="domain" description="ABC transporter" evidence="6">
    <location>
        <begin position="2"/>
        <end position="235"/>
    </location>
</feature>
<sequence length="364" mass="40640">MIEFKNVSKRYAEGDALSNLNLTIPDGKFVCIIGKSGSGKTTLLRLINKMIKPTDGSILIDGVDISDIGDNQLRRQIGYVIQSIGLFPTMNIRENILIVPRLLKWSKTKQAGIAEALLARVDLPKEILDRKPKELSGGQQQRIGVIRALAANQKIILMDEPFGALDPITRSTMQDMIKKIQQDLNKTVIFVTHDMAEARRLSDYLLIMNNGKVEQFGTAGSVVNHPANEFVKELVGIRKQSDTTPEDVANPIKVLSNDEYMQEGQHYSEEFGPSNVVVIVDNNSQPIGFLEKQRISENEDKKPSRKINIQSEFSVVNNTDDFAEVTEKIILSPEKMFIIIDGDGKPVGTINREKVANIIRARDE</sequence>
<dbReference type="Gene3D" id="3.40.50.300">
    <property type="entry name" value="P-loop containing nucleotide triphosphate hydrolases"/>
    <property type="match status" value="1"/>
</dbReference>
<dbReference type="SUPFAM" id="SSF54631">
    <property type="entry name" value="CBS-domain pair"/>
    <property type="match status" value="1"/>
</dbReference>
<comment type="caution">
    <text evidence="7">The sequence shown here is derived from an EMBL/GenBank/DDBJ whole genome shotgun (WGS) entry which is preliminary data.</text>
</comment>
<dbReference type="EC" id="7.6.2.9" evidence="5"/>
<evidence type="ECO:0000256" key="4">
    <source>
        <dbReference type="ARBA" id="ARBA00022840"/>
    </source>
</evidence>
<dbReference type="InterPro" id="IPR017871">
    <property type="entry name" value="ABC_transporter-like_CS"/>
</dbReference>
<evidence type="ECO:0000256" key="3">
    <source>
        <dbReference type="ARBA" id="ARBA00022741"/>
    </source>
</evidence>
<dbReference type="InterPro" id="IPR046342">
    <property type="entry name" value="CBS_dom_sf"/>
</dbReference>
<evidence type="ECO:0000256" key="2">
    <source>
        <dbReference type="ARBA" id="ARBA00022448"/>
    </source>
</evidence>
<dbReference type="PANTHER" id="PTHR43117:SF4">
    <property type="entry name" value="OSMOPROTECTANT IMPORT ATP-BINDING PROTEIN OSMV"/>
    <property type="match status" value="1"/>
</dbReference>
<accession>A0A8E0IET5</accession>
<dbReference type="SMART" id="SM00382">
    <property type="entry name" value="AAA"/>
    <property type="match status" value="1"/>
</dbReference>
<organism evidence="7 8">
    <name type="scientific">Lacticaseibacillus paracasei subsp. paracasei CNCM I-4270</name>
    <dbReference type="NCBI Taxonomy" id="1256202"/>
    <lineage>
        <taxon>Bacteria</taxon>
        <taxon>Bacillati</taxon>
        <taxon>Bacillota</taxon>
        <taxon>Bacilli</taxon>
        <taxon>Lactobacillales</taxon>
        <taxon>Lactobacillaceae</taxon>
        <taxon>Lacticaseibacillus</taxon>
    </lineage>
</organism>
<dbReference type="SUPFAM" id="SSF52540">
    <property type="entry name" value="P-loop containing nucleoside triphosphate hydrolases"/>
    <property type="match status" value="1"/>
</dbReference>
<gene>
    <name evidence="7" type="ORF">Lpp77_16087</name>
</gene>
<dbReference type="Proteomes" id="UP000014249">
    <property type="component" value="Unassembled WGS sequence"/>
</dbReference>
<dbReference type="PROSITE" id="PS50893">
    <property type="entry name" value="ABC_TRANSPORTER_2"/>
    <property type="match status" value="1"/>
</dbReference>
<keyword evidence="3" id="KW-0547">Nucleotide-binding</keyword>
<keyword evidence="4 7" id="KW-0067">ATP-binding</keyword>
<reference evidence="7 8" key="1">
    <citation type="journal article" date="2013" name="PLoS ONE">
        <title>Lactobacillus paracasei comparative genomics: towards species pan-genome definition and exploitation of diversity.</title>
        <authorList>
            <person name="Smokvina T."/>
            <person name="Wels M."/>
            <person name="Polka J."/>
            <person name="Chervaux C."/>
            <person name="Brisse S."/>
            <person name="Boekhorst J."/>
            <person name="van Hylckama Vlieg J.E."/>
            <person name="Siezen R.J."/>
        </authorList>
    </citation>
    <scope>NUCLEOTIDE SEQUENCE [LARGE SCALE GENOMIC DNA]</scope>
    <source>
        <strain evidence="7 8">CNCM I-4270</strain>
    </source>
</reference>
<evidence type="ECO:0000313" key="8">
    <source>
        <dbReference type="Proteomes" id="UP000014249"/>
    </source>
</evidence>
<evidence type="ECO:0000256" key="5">
    <source>
        <dbReference type="ARBA" id="ARBA00066388"/>
    </source>
</evidence>
<dbReference type="EMBL" id="ANJX01000430">
    <property type="protein sequence ID" value="EPC49971.1"/>
    <property type="molecule type" value="Genomic_DNA"/>
</dbReference>
<dbReference type="InterPro" id="IPR027417">
    <property type="entry name" value="P-loop_NTPase"/>
</dbReference>
<dbReference type="AlphaFoldDB" id="A0A8E0IET5"/>
<dbReference type="GO" id="GO:0005524">
    <property type="term" value="F:ATP binding"/>
    <property type="evidence" value="ECO:0007669"/>
    <property type="project" value="UniProtKB-KW"/>
</dbReference>
<dbReference type="Gene3D" id="3.10.580.10">
    <property type="entry name" value="CBS-domain"/>
    <property type="match status" value="1"/>
</dbReference>
<dbReference type="GO" id="GO:0015418">
    <property type="term" value="F:ABC-type quaternary ammonium compound transporting activity"/>
    <property type="evidence" value="ECO:0007669"/>
    <property type="project" value="UniProtKB-EC"/>
</dbReference>
<evidence type="ECO:0000259" key="6">
    <source>
        <dbReference type="PROSITE" id="PS50893"/>
    </source>
</evidence>
<comment type="similarity">
    <text evidence="1">Belongs to the ABC transporter superfamily.</text>
</comment>
<dbReference type="PROSITE" id="PS00211">
    <property type="entry name" value="ABC_TRANSPORTER_1"/>
    <property type="match status" value="1"/>
</dbReference>
<evidence type="ECO:0000313" key="7">
    <source>
        <dbReference type="EMBL" id="EPC49971.1"/>
    </source>
</evidence>
<dbReference type="FunFam" id="3.40.50.300:FF:000425">
    <property type="entry name" value="Probable ABC transporter, ATP-binding subunit"/>
    <property type="match status" value="1"/>
</dbReference>
<dbReference type="PANTHER" id="PTHR43117">
    <property type="entry name" value="OSMOPROTECTANT IMPORT ATP-BINDING PROTEIN OSMV"/>
    <property type="match status" value="1"/>
</dbReference>
<dbReference type="InterPro" id="IPR003593">
    <property type="entry name" value="AAA+_ATPase"/>
</dbReference>
<evidence type="ECO:0000256" key="1">
    <source>
        <dbReference type="ARBA" id="ARBA00005417"/>
    </source>
</evidence>
<proteinExistence type="inferred from homology"/>